<dbReference type="Gene3D" id="2.40.330.10">
    <property type="entry name" value="DNA-binding pseudobarrel domain"/>
    <property type="match status" value="1"/>
</dbReference>
<evidence type="ECO:0000313" key="7">
    <source>
        <dbReference type="EnsemblPlants" id="HORVU.MOREX.r3.4HG0380220.1.CDS1"/>
    </source>
</evidence>
<dbReference type="PANTHER" id="PTHR31920">
    <property type="entry name" value="B3 DOMAIN-CONTAINING"/>
    <property type="match status" value="1"/>
</dbReference>
<dbReference type="Pfam" id="PF02362">
    <property type="entry name" value="B3"/>
    <property type="match status" value="1"/>
</dbReference>
<evidence type="ECO:0000256" key="3">
    <source>
        <dbReference type="ARBA" id="ARBA00023125"/>
    </source>
</evidence>
<keyword evidence="8" id="KW-1185">Reference proteome</keyword>
<feature type="domain" description="TF-B3" evidence="6">
    <location>
        <begin position="1"/>
        <end position="76"/>
    </location>
</feature>
<evidence type="ECO:0000256" key="4">
    <source>
        <dbReference type="ARBA" id="ARBA00023163"/>
    </source>
</evidence>
<comment type="subcellular location">
    <subcellularLocation>
        <location evidence="1">Nucleus</location>
    </subcellularLocation>
</comment>
<dbReference type="Gramene" id="HORVU.MOREX.r2.4HG0316260.1">
    <property type="protein sequence ID" value="HORVU.MOREX.r2.4HG0316260.1.CDS.1"/>
    <property type="gene ID" value="HORVU.MOREX.r2.4HG0316260"/>
</dbReference>
<reference evidence="8" key="1">
    <citation type="journal article" date="2012" name="Nature">
        <title>A physical, genetic and functional sequence assembly of the barley genome.</title>
        <authorList>
            <consortium name="The International Barley Genome Sequencing Consortium"/>
            <person name="Mayer K.F."/>
            <person name="Waugh R."/>
            <person name="Brown J.W."/>
            <person name="Schulman A."/>
            <person name="Langridge P."/>
            <person name="Platzer M."/>
            <person name="Fincher G.B."/>
            <person name="Muehlbauer G.J."/>
            <person name="Sato K."/>
            <person name="Close T.J."/>
            <person name="Wise R.P."/>
            <person name="Stein N."/>
        </authorList>
    </citation>
    <scope>NUCLEOTIDE SEQUENCE [LARGE SCALE GENOMIC DNA]</scope>
    <source>
        <strain evidence="8">cv. Morex</strain>
    </source>
</reference>
<proteinExistence type="predicted"/>
<organism evidence="7 8">
    <name type="scientific">Hordeum vulgare subsp. vulgare</name>
    <name type="common">Domesticated barley</name>
    <dbReference type="NCBI Taxonomy" id="112509"/>
    <lineage>
        <taxon>Eukaryota</taxon>
        <taxon>Viridiplantae</taxon>
        <taxon>Streptophyta</taxon>
        <taxon>Embryophyta</taxon>
        <taxon>Tracheophyta</taxon>
        <taxon>Spermatophyta</taxon>
        <taxon>Magnoliopsida</taxon>
        <taxon>Liliopsida</taxon>
        <taxon>Poales</taxon>
        <taxon>Poaceae</taxon>
        <taxon>BOP clade</taxon>
        <taxon>Pooideae</taxon>
        <taxon>Triticodae</taxon>
        <taxon>Triticeae</taxon>
        <taxon>Hordeinae</taxon>
        <taxon>Hordeum</taxon>
    </lineage>
</organism>
<reference evidence="7" key="2">
    <citation type="submission" date="2020-10" db="EMBL/GenBank/DDBJ databases">
        <authorList>
            <person name="Scholz U."/>
            <person name="Mascher M."/>
            <person name="Fiebig A."/>
        </authorList>
    </citation>
    <scope>NUCLEOTIDE SEQUENCE [LARGE SCALE GENOMIC DNA]</scope>
    <source>
        <strain evidence="7">cv. Morex</strain>
    </source>
</reference>
<dbReference type="InterPro" id="IPR003340">
    <property type="entry name" value="B3_DNA-bd"/>
</dbReference>
<dbReference type="EnsemblPlants" id="HORVU.MOREX.r3.4HG0380220.1">
    <property type="protein sequence ID" value="HORVU.MOREX.r3.4HG0380220.1.CDS1"/>
    <property type="gene ID" value="HORVU.MOREX.r3.4HG0380220"/>
</dbReference>
<reference evidence="7" key="3">
    <citation type="submission" date="2022-01" db="UniProtKB">
        <authorList>
            <consortium name="EnsemblPlants"/>
        </authorList>
    </citation>
    <scope>IDENTIFICATION</scope>
    <source>
        <strain evidence="7">subsp. vulgare</strain>
    </source>
</reference>
<dbReference type="InterPro" id="IPR015300">
    <property type="entry name" value="DNA-bd_pseudobarrel_sf"/>
</dbReference>
<dbReference type="SMR" id="A0A8I6YGX0"/>
<evidence type="ECO:0000313" key="8">
    <source>
        <dbReference type="Proteomes" id="UP000011116"/>
    </source>
</evidence>
<keyword evidence="2" id="KW-0805">Transcription regulation</keyword>
<dbReference type="GO" id="GO:0005634">
    <property type="term" value="C:nucleus"/>
    <property type="evidence" value="ECO:0007669"/>
    <property type="project" value="UniProtKB-SubCell"/>
</dbReference>
<dbReference type="Gramene" id="HORVU.MOREX.r3.4HG0380220.1">
    <property type="protein sequence ID" value="HORVU.MOREX.r3.4HG0380220.1.CDS1"/>
    <property type="gene ID" value="HORVU.MOREX.r3.4HG0380220"/>
</dbReference>
<accession>A0A8I6YGX0</accession>
<name>A0A8I6YGX0_HORVV</name>
<dbReference type="PROSITE" id="PS50863">
    <property type="entry name" value="B3"/>
    <property type="match status" value="1"/>
</dbReference>
<protein>
    <recommendedName>
        <fullName evidence="6">TF-B3 domain-containing protein</fullName>
    </recommendedName>
</protein>
<dbReference type="SUPFAM" id="SSF101936">
    <property type="entry name" value="DNA-binding pseudobarrel domain"/>
    <property type="match status" value="1"/>
</dbReference>
<evidence type="ECO:0000256" key="2">
    <source>
        <dbReference type="ARBA" id="ARBA00023015"/>
    </source>
</evidence>
<evidence type="ECO:0000256" key="5">
    <source>
        <dbReference type="ARBA" id="ARBA00023242"/>
    </source>
</evidence>
<evidence type="ECO:0000256" key="1">
    <source>
        <dbReference type="ARBA" id="ARBA00004123"/>
    </source>
</evidence>
<evidence type="ECO:0000259" key="6">
    <source>
        <dbReference type="PROSITE" id="PS50863"/>
    </source>
</evidence>
<keyword evidence="5" id="KW-0539">Nucleus</keyword>
<dbReference type="InterPro" id="IPR050655">
    <property type="entry name" value="Plant_B3_domain"/>
</dbReference>
<sequence length="95" mass="10682">MPLELTKHFAAVPTEFKPKNNIGCSWRVTVKLMNGRVTLDQGWATFAAVHQINIGYMMTFKLLTPDTLEVIIFDDDGIEVVNKCGKHDEAFAARD</sequence>
<dbReference type="Proteomes" id="UP000011116">
    <property type="component" value="Chromosome 4H"/>
</dbReference>
<keyword evidence="4" id="KW-0804">Transcription</keyword>
<dbReference type="AlphaFoldDB" id="A0A8I6YGX0"/>
<dbReference type="PANTHER" id="PTHR31920:SF55">
    <property type="entry name" value="TF-B3 DOMAIN-CONTAINING PROTEIN"/>
    <property type="match status" value="1"/>
</dbReference>
<dbReference type="GO" id="GO:0003677">
    <property type="term" value="F:DNA binding"/>
    <property type="evidence" value="ECO:0007669"/>
    <property type="project" value="UniProtKB-KW"/>
</dbReference>
<keyword evidence="3" id="KW-0238">DNA-binding</keyword>